<protein>
    <submittedName>
        <fullName evidence="3">Uncharacterized protein</fullName>
    </submittedName>
</protein>
<dbReference type="PRINTS" id="PR00081">
    <property type="entry name" value="GDHRDH"/>
</dbReference>
<keyword evidence="2" id="KW-0560">Oxidoreductase</keyword>
<organism evidence="3">
    <name type="scientific">marine sediment metagenome</name>
    <dbReference type="NCBI Taxonomy" id="412755"/>
    <lineage>
        <taxon>unclassified sequences</taxon>
        <taxon>metagenomes</taxon>
        <taxon>ecological metagenomes</taxon>
    </lineage>
</organism>
<accession>X0V0C2</accession>
<evidence type="ECO:0000256" key="2">
    <source>
        <dbReference type="ARBA" id="ARBA00023002"/>
    </source>
</evidence>
<sequence length="175" mass="20010">MNEVVVITGASSGIGLSHAIFLTAKGYTVFGTSRRSQTLDKKKLKEDFVRDHMKWKFTNKEKTIVKPTKNLIPKKIEKNLDELIDKIRFFNMDVTSDDSVEKAINEMEIEAKKINDHGINILINNAGISFFKSAEVLSMEDWKTTFDTNLFGMVRVAKAVLPQMRERREGRIINT</sequence>
<comment type="caution">
    <text evidence="3">The sequence shown here is derived from an EMBL/GenBank/DDBJ whole genome shotgun (WGS) entry which is preliminary data.</text>
</comment>
<gene>
    <name evidence="3" type="ORF">S01H1_39249</name>
</gene>
<comment type="similarity">
    <text evidence="1">Belongs to the short-chain dehydrogenases/reductases (SDR) family.</text>
</comment>
<proteinExistence type="inferred from homology"/>
<dbReference type="GO" id="GO:0016491">
    <property type="term" value="F:oxidoreductase activity"/>
    <property type="evidence" value="ECO:0007669"/>
    <property type="project" value="UniProtKB-KW"/>
</dbReference>
<dbReference type="PANTHER" id="PTHR44196:SF1">
    <property type="entry name" value="DEHYDROGENASE_REDUCTASE SDR FAMILY MEMBER 7B"/>
    <property type="match status" value="1"/>
</dbReference>
<dbReference type="InterPro" id="IPR036291">
    <property type="entry name" value="NAD(P)-bd_dom_sf"/>
</dbReference>
<dbReference type="InterPro" id="IPR002347">
    <property type="entry name" value="SDR_fam"/>
</dbReference>
<dbReference type="AlphaFoldDB" id="X0V0C2"/>
<reference evidence="3" key="1">
    <citation type="journal article" date="2014" name="Front. Microbiol.">
        <title>High frequency of phylogenetically diverse reductive dehalogenase-homologous genes in deep subseafloor sedimentary metagenomes.</title>
        <authorList>
            <person name="Kawai M."/>
            <person name="Futagami T."/>
            <person name="Toyoda A."/>
            <person name="Takaki Y."/>
            <person name="Nishi S."/>
            <person name="Hori S."/>
            <person name="Arai W."/>
            <person name="Tsubouchi T."/>
            <person name="Morono Y."/>
            <person name="Uchiyama I."/>
            <person name="Ito T."/>
            <person name="Fujiyama A."/>
            <person name="Inagaki F."/>
            <person name="Takami H."/>
        </authorList>
    </citation>
    <scope>NUCLEOTIDE SEQUENCE</scope>
    <source>
        <strain evidence="3">Expedition CK06-06</strain>
    </source>
</reference>
<dbReference type="GO" id="GO:0016020">
    <property type="term" value="C:membrane"/>
    <property type="evidence" value="ECO:0007669"/>
    <property type="project" value="TreeGrafter"/>
</dbReference>
<dbReference type="SUPFAM" id="SSF51735">
    <property type="entry name" value="NAD(P)-binding Rossmann-fold domains"/>
    <property type="match status" value="1"/>
</dbReference>
<dbReference type="Pfam" id="PF00106">
    <property type="entry name" value="adh_short"/>
    <property type="match status" value="1"/>
</dbReference>
<name>X0V0C2_9ZZZZ</name>
<dbReference type="Gene3D" id="3.40.50.720">
    <property type="entry name" value="NAD(P)-binding Rossmann-like Domain"/>
    <property type="match status" value="1"/>
</dbReference>
<evidence type="ECO:0000313" key="3">
    <source>
        <dbReference type="EMBL" id="GAG11520.1"/>
    </source>
</evidence>
<dbReference type="EMBL" id="BARS01024757">
    <property type="protein sequence ID" value="GAG11520.1"/>
    <property type="molecule type" value="Genomic_DNA"/>
</dbReference>
<feature type="non-terminal residue" evidence="3">
    <location>
        <position position="175"/>
    </location>
</feature>
<dbReference type="PANTHER" id="PTHR44196">
    <property type="entry name" value="DEHYDROGENASE/REDUCTASE SDR FAMILY MEMBER 7B"/>
    <property type="match status" value="1"/>
</dbReference>
<evidence type="ECO:0000256" key="1">
    <source>
        <dbReference type="ARBA" id="ARBA00006484"/>
    </source>
</evidence>